<protein>
    <recommendedName>
        <fullName evidence="4">Transmembrane protein</fullName>
    </recommendedName>
</protein>
<keyword evidence="1" id="KW-1133">Transmembrane helix</keyword>
<proteinExistence type="predicted"/>
<dbReference type="Proteomes" id="UP000254937">
    <property type="component" value="Unassembled WGS sequence"/>
</dbReference>
<keyword evidence="1" id="KW-0812">Transmembrane</keyword>
<dbReference type="EMBL" id="KZ851875">
    <property type="protein sequence ID" value="RDK36934.1"/>
    <property type="molecule type" value="Genomic_DNA"/>
</dbReference>
<keyword evidence="1" id="KW-0472">Membrane</keyword>
<gene>
    <name evidence="2" type="ORF">M752DRAFT_340142</name>
</gene>
<organism evidence="2 3">
    <name type="scientific">Aspergillus phoenicis ATCC 13157</name>
    <dbReference type="NCBI Taxonomy" id="1353007"/>
    <lineage>
        <taxon>Eukaryota</taxon>
        <taxon>Fungi</taxon>
        <taxon>Dikarya</taxon>
        <taxon>Ascomycota</taxon>
        <taxon>Pezizomycotina</taxon>
        <taxon>Eurotiomycetes</taxon>
        <taxon>Eurotiomycetidae</taxon>
        <taxon>Eurotiales</taxon>
        <taxon>Aspergillaceae</taxon>
        <taxon>Aspergillus</taxon>
    </lineage>
</organism>
<feature type="transmembrane region" description="Helical" evidence="1">
    <location>
        <begin position="65"/>
        <end position="85"/>
    </location>
</feature>
<keyword evidence="3" id="KW-1185">Reference proteome</keyword>
<sequence length="202" mass="22481">MLSVCSITSCNTLFIITYLTVTMPDFYPALRNRRSNELARLAEEHLQHDLRAEDRDALTTATQKVAWWTTIGSAVGLGLGLYAAFRLRSSRKAFFEVFRAREKPTHVVFAGGRSEPIPDITPLLKPTTLGDFATYFFASAGGFFLGGELGFLGGAGSGSRCITADPDRRQRIETAFRKFRAEVLRKEADELDRGLDVSDQMF</sequence>
<dbReference type="AlphaFoldDB" id="A0A370P4Y9"/>
<evidence type="ECO:0000313" key="3">
    <source>
        <dbReference type="Proteomes" id="UP000254937"/>
    </source>
</evidence>
<evidence type="ECO:0008006" key="4">
    <source>
        <dbReference type="Google" id="ProtNLM"/>
    </source>
</evidence>
<reference evidence="2 3" key="1">
    <citation type="submission" date="2018-07" db="EMBL/GenBank/DDBJ databases">
        <title>Section-level genome sequencing of Aspergillus section Nigri to investigate inter- and intra-species variation.</title>
        <authorList>
            <consortium name="DOE Joint Genome Institute"/>
            <person name="Vesth T.C."/>
            <person name="Nybo J.L."/>
            <person name="Theobald S."/>
            <person name="Frisvad J.C."/>
            <person name="Larsen T.O."/>
            <person name="Nielsen K.F."/>
            <person name="Hoof J.B."/>
            <person name="Brandl J."/>
            <person name="Salamov A."/>
            <person name="Riley R."/>
            <person name="Gladden J.M."/>
            <person name="Phatale P."/>
            <person name="Nielsen M.T."/>
            <person name="Lyhne E.K."/>
            <person name="Kogle M.E."/>
            <person name="Strasser K."/>
            <person name="McDonnell E."/>
            <person name="Barry K."/>
            <person name="Clum A."/>
            <person name="Chen C."/>
            <person name="Nolan M."/>
            <person name="Sandor L."/>
            <person name="Kuo A."/>
            <person name="Lipzen A."/>
            <person name="Hainaut M."/>
            <person name="Drula E."/>
            <person name="Tsang A."/>
            <person name="Magnuson J.K."/>
            <person name="Henrissat B."/>
            <person name="Wiebenga A."/>
            <person name="Simmons B.A."/>
            <person name="Makela M.R."/>
            <person name="De vries R.P."/>
            <person name="Grigoriev I.V."/>
            <person name="Mortensen U.H."/>
            <person name="Baker S.E."/>
            <person name="Andersen M.R."/>
        </authorList>
    </citation>
    <scope>NUCLEOTIDE SEQUENCE [LARGE SCALE GENOMIC DNA]</scope>
    <source>
        <strain evidence="2 3">ATCC 13157</strain>
    </source>
</reference>
<name>A0A370P4Y9_ASPPH</name>
<evidence type="ECO:0000313" key="2">
    <source>
        <dbReference type="EMBL" id="RDK36934.1"/>
    </source>
</evidence>
<evidence type="ECO:0000256" key="1">
    <source>
        <dbReference type="SAM" id="Phobius"/>
    </source>
</evidence>
<accession>A0A370P4Y9</accession>